<dbReference type="Proteomes" id="UP000616143">
    <property type="component" value="Unassembled WGS sequence"/>
</dbReference>
<keyword evidence="11" id="KW-0963">Cytoplasm</keyword>
<dbReference type="InterPro" id="IPR000870">
    <property type="entry name" value="Homoserine_kinase"/>
</dbReference>
<dbReference type="EMBL" id="BMQS01000002">
    <property type="protein sequence ID" value="GGT88004.1"/>
    <property type="molecule type" value="Genomic_DNA"/>
</dbReference>
<evidence type="ECO:0000256" key="4">
    <source>
        <dbReference type="ARBA" id="ARBA00017858"/>
    </source>
</evidence>
<dbReference type="GO" id="GO:0004413">
    <property type="term" value="F:homoserine kinase activity"/>
    <property type="evidence" value="ECO:0007669"/>
    <property type="project" value="UniProtKB-UniRule"/>
</dbReference>
<keyword evidence="9 11" id="KW-0418">Kinase</keyword>
<dbReference type="Pfam" id="PF08544">
    <property type="entry name" value="GHMP_kinases_C"/>
    <property type="match status" value="1"/>
</dbReference>
<keyword evidence="10 11" id="KW-0067">ATP-binding</keyword>
<evidence type="ECO:0000256" key="6">
    <source>
        <dbReference type="ARBA" id="ARBA00022679"/>
    </source>
</evidence>
<keyword evidence="7 11" id="KW-0791">Threonine biosynthesis</keyword>
<comment type="similarity">
    <text evidence="2 11">Belongs to the GHMP kinase family. Homoserine kinase subfamily.</text>
</comment>
<reference evidence="16" key="2">
    <citation type="submission" date="2018-04" db="EMBL/GenBank/DDBJ databases">
        <title>Complete genome sequence of Sulfodiicoccus acidiphilus strain HS-1.</title>
        <authorList>
            <person name="Sakai H.D."/>
            <person name="Kurosawa N."/>
        </authorList>
    </citation>
    <scope>NUCLEOTIDE SEQUENCE [LARGE SCALE GENOMIC DNA]</scope>
    <source>
        <strain evidence="16">HS-1</strain>
    </source>
</reference>
<dbReference type="AlphaFoldDB" id="A0A348B417"/>
<reference evidence="15" key="1">
    <citation type="journal article" date="2014" name="Int. J. Syst. Evol. Microbiol.">
        <title>Complete genome sequence of Corynebacterium casei LMG S-19264T (=DSM 44701T), isolated from a smear-ripened cheese.</title>
        <authorList>
            <consortium name="US DOE Joint Genome Institute (JGI-PGF)"/>
            <person name="Walter F."/>
            <person name="Albersmeier A."/>
            <person name="Kalinowski J."/>
            <person name="Ruckert C."/>
        </authorList>
    </citation>
    <scope>NUCLEOTIDE SEQUENCE</scope>
    <source>
        <strain evidence="15">JCM 31740</strain>
    </source>
</reference>
<dbReference type="Gene3D" id="3.30.70.890">
    <property type="entry name" value="GHMP kinase, C-terminal domain"/>
    <property type="match status" value="1"/>
</dbReference>
<evidence type="ECO:0000256" key="11">
    <source>
        <dbReference type="HAMAP-Rule" id="MF_00384"/>
    </source>
</evidence>
<evidence type="ECO:0000256" key="3">
    <source>
        <dbReference type="ARBA" id="ARBA00012078"/>
    </source>
</evidence>
<dbReference type="SUPFAM" id="SSF55060">
    <property type="entry name" value="GHMP Kinase, C-terminal domain"/>
    <property type="match status" value="1"/>
</dbReference>
<comment type="subcellular location">
    <subcellularLocation>
        <location evidence="11">Cytoplasm</location>
    </subcellularLocation>
</comment>
<dbReference type="InterPro" id="IPR006203">
    <property type="entry name" value="GHMP_knse_ATP-bd_CS"/>
</dbReference>
<keyword evidence="16" id="KW-1185">Reference proteome</keyword>
<evidence type="ECO:0000259" key="13">
    <source>
        <dbReference type="Pfam" id="PF08544"/>
    </source>
</evidence>
<dbReference type="EC" id="2.7.1.39" evidence="3 11"/>
<dbReference type="InterPro" id="IPR036554">
    <property type="entry name" value="GHMP_kinase_C_sf"/>
</dbReference>
<comment type="pathway">
    <text evidence="1 11">Amino-acid biosynthesis; L-threonine biosynthesis; L-threonine from L-aspartate: step 4/5.</text>
</comment>
<accession>A0A348B417</accession>
<dbReference type="InterPro" id="IPR020568">
    <property type="entry name" value="Ribosomal_Su5_D2-typ_SF"/>
</dbReference>
<feature type="binding site" evidence="11">
    <location>
        <begin position="77"/>
        <end position="87"/>
    </location>
    <ligand>
        <name>ATP</name>
        <dbReference type="ChEBI" id="CHEBI:30616"/>
    </ligand>
</feature>
<keyword evidence="8 11" id="KW-0547">Nucleotide-binding</keyword>
<evidence type="ECO:0000313" key="15">
    <source>
        <dbReference type="EMBL" id="GGT88004.1"/>
    </source>
</evidence>
<sequence>MAHSSSANLGPGFDVLAVAHSVFRDEVEVRILGEGSLKVELAGGDPLTNTASYAVLKMLENLGHKVQVEVRVRKGIPAGLGLGSSGASAAAAVAALNELLGSGVDRNTLVKYAMVGEVASSGSPHPDNVAASVVGGWVAVTSVEPLKVVSIPAPRDYLLVLVVPDLKLEGKTKKAREMVPRQISMEDHVESTRRLTSLLVGLSSGNRELVREGMRDNLVETARLPLFPFYPEVRKSALERNAVGVCVSGAGPSVLILADRSTDVDGIRDDVRRISGLRAEVYLTEVGEGVKVEVRN</sequence>
<dbReference type="GO" id="GO:0005524">
    <property type="term" value="F:ATP binding"/>
    <property type="evidence" value="ECO:0007669"/>
    <property type="project" value="UniProtKB-UniRule"/>
</dbReference>
<evidence type="ECO:0000313" key="16">
    <source>
        <dbReference type="Proteomes" id="UP000276741"/>
    </source>
</evidence>
<evidence type="ECO:0000256" key="9">
    <source>
        <dbReference type="ARBA" id="ARBA00022777"/>
    </source>
</evidence>
<dbReference type="NCBIfam" id="TIGR00191">
    <property type="entry name" value="thrB"/>
    <property type="match status" value="1"/>
</dbReference>
<evidence type="ECO:0000256" key="1">
    <source>
        <dbReference type="ARBA" id="ARBA00005015"/>
    </source>
</evidence>
<dbReference type="InterPro" id="IPR006204">
    <property type="entry name" value="GHMP_kinase_N_dom"/>
</dbReference>
<feature type="domain" description="GHMP kinase C-terminal" evidence="13">
    <location>
        <begin position="200"/>
        <end position="272"/>
    </location>
</feature>
<evidence type="ECO:0000256" key="5">
    <source>
        <dbReference type="ARBA" id="ARBA00022605"/>
    </source>
</evidence>
<reference evidence="15" key="4">
    <citation type="submission" date="2020-09" db="EMBL/GenBank/DDBJ databases">
        <authorList>
            <person name="Sun Q."/>
            <person name="Ohkuma M."/>
        </authorList>
    </citation>
    <scope>NUCLEOTIDE SEQUENCE</scope>
    <source>
        <strain evidence="15">JCM 31740</strain>
    </source>
</reference>
<dbReference type="PRINTS" id="PR00958">
    <property type="entry name" value="HOMSERKINASE"/>
</dbReference>
<gene>
    <name evidence="11" type="primary">thrB</name>
    <name evidence="15" type="ORF">GCM10007116_02440</name>
    <name evidence="14" type="ORF">HS1genome_1308</name>
</gene>
<dbReference type="SUPFAM" id="SSF54211">
    <property type="entry name" value="Ribosomal protein S5 domain 2-like"/>
    <property type="match status" value="1"/>
</dbReference>
<evidence type="ECO:0000256" key="8">
    <source>
        <dbReference type="ARBA" id="ARBA00022741"/>
    </source>
</evidence>
<dbReference type="PROSITE" id="PS00627">
    <property type="entry name" value="GHMP_KINASES_ATP"/>
    <property type="match status" value="1"/>
</dbReference>
<evidence type="ECO:0000256" key="10">
    <source>
        <dbReference type="ARBA" id="ARBA00022840"/>
    </source>
</evidence>
<dbReference type="PIRSF" id="PIRSF000676">
    <property type="entry name" value="Homoser_kin"/>
    <property type="match status" value="1"/>
</dbReference>
<dbReference type="GO" id="GO:0005737">
    <property type="term" value="C:cytoplasm"/>
    <property type="evidence" value="ECO:0007669"/>
    <property type="project" value="UniProtKB-SubCell"/>
</dbReference>
<dbReference type="PANTHER" id="PTHR20861">
    <property type="entry name" value="HOMOSERINE/4-DIPHOSPHOCYTIDYL-2-C-METHYL-D-ERYTHRITOL KINASE"/>
    <property type="match status" value="1"/>
</dbReference>
<reference evidence="14" key="3">
    <citation type="journal article" date="2019" name="BMC Res. Notes">
        <title>Complete genome sequence of the Sulfodiicoccus acidiphilus strain HS-1T, the first crenarchaeon that lacks polB3, isolated from an acidic hot spring in Ohwaku-dani, Hakone, Japan.</title>
        <authorList>
            <person name="Sakai H.D."/>
            <person name="Kurosawa N."/>
        </authorList>
    </citation>
    <scope>NUCLEOTIDE SEQUENCE</scope>
    <source>
        <strain evidence="14">HS-1</strain>
    </source>
</reference>
<dbReference type="OrthoDB" id="28273at2157"/>
<dbReference type="UniPathway" id="UPA00050">
    <property type="reaction ID" value="UER00064"/>
</dbReference>
<dbReference type="Pfam" id="PF00288">
    <property type="entry name" value="GHMP_kinases_N"/>
    <property type="match status" value="1"/>
</dbReference>
<evidence type="ECO:0000313" key="14">
    <source>
        <dbReference type="EMBL" id="BBD72919.1"/>
    </source>
</evidence>
<evidence type="ECO:0000256" key="7">
    <source>
        <dbReference type="ARBA" id="ARBA00022697"/>
    </source>
</evidence>
<proteinExistence type="inferred from homology"/>
<feature type="domain" description="GHMP kinase N-terminal" evidence="12">
    <location>
        <begin position="52"/>
        <end position="136"/>
    </location>
</feature>
<dbReference type="GO" id="GO:0009088">
    <property type="term" value="P:threonine biosynthetic process"/>
    <property type="evidence" value="ECO:0007669"/>
    <property type="project" value="UniProtKB-UniRule"/>
</dbReference>
<keyword evidence="5 11" id="KW-0028">Amino-acid biosynthesis</keyword>
<keyword evidence="6 11" id="KW-0808">Transferase</keyword>
<name>A0A348B417_9CREN</name>
<protein>
    <recommendedName>
        <fullName evidence="4 11">Homoserine kinase</fullName>
        <shortName evidence="11">HK</shortName>
        <shortName evidence="11">HSK</shortName>
        <ecNumber evidence="3 11">2.7.1.39</ecNumber>
    </recommendedName>
</protein>
<dbReference type="InterPro" id="IPR013750">
    <property type="entry name" value="GHMP_kinase_C_dom"/>
</dbReference>
<dbReference type="HAMAP" id="MF_00384">
    <property type="entry name" value="Homoser_kinase"/>
    <property type="match status" value="1"/>
</dbReference>
<dbReference type="Gene3D" id="3.30.230.10">
    <property type="match status" value="1"/>
</dbReference>
<comment type="catalytic activity">
    <reaction evidence="11">
        <text>L-homoserine + ATP = O-phospho-L-homoserine + ADP + H(+)</text>
        <dbReference type="Rhea" id="RHEA:13985"/>
        <dbReference type="ChEBI" id="CHEBI:15378"/>
        <dbReference type="ChEBI" id="CHEBI:30616"/>
        <dbReference type="ChEBI" id="CHEBI:57476"/>
        <dbReference type="ChEBI" id="CHEBI:57590"/>
        <dbReference type="ChEBI" id="CHEBI:456216"/>
        <dbReference type="EC" id="2.7.1.39"/>
    </reaction>
</comment>
<evidence type="ECO:0000256" key="2">
    <source>
        <dbReference type="ARBA" id="ARBA00007370"/>
    </source>
</evidence>
<dbReference type="InterPro" id="IPR014721">
    <property type="entry name" value="Ribsml_uS5_D2-typ_fold_subgr"/>
</dbReference>
<dbReference type="Proteomes" id="UP000276741">
    <property type="component" value="Chromosome"/>
</dbReference>
<dbReference type="EMBL" id="AP018553">
    <property type="protein sequence ID" value="BBD72919.1"/>
    <property type="molecule type" value="Genomic_DNA"/>
</dbReference>
<dbReference type="KEGG" id="sacd:HS1genome_1308"/>
<dbReference type="PANTHER" id="PTHR20861:SF1">
    <property type="entry name" value="HOMOSERINE KINASE"/>
    <property type="match status" value="1"/>
</dbReference>
<dbReference type="NCBIfam" id="NF002288">
    <property type="entry name" value="PRK01212.1-4"/>
    <property type="match status" value="1"/>
</dbReference>
<evidence type="ECO:0000259" key="12">
    <source>
        <dbReference type="Pfam" id="PF00288"/>
    </source>
</evidence>
<organism evidence="14 16">
    <name type="scientific">Sulfodiicoccus acidiphilus</name>
    <dbReference type="NCBI Taxonomy" id="1670455"/>
    <lineage>
        <taxon>Archaea</taxon>
        <taxon>Thermoproteota</taxon>
        <taxon>Thermoprotei</taxon>
        <taxon>Sulfolobales</taxon>
        <taxon>Sulfolobaceae</taxon>
        <taxon>Sulfodiicoccus</taxon>
    </lineage>
</organism>
<comment type="function">
    <text evidence="11">Catalyzes the ATP-dependent phosphorylation of L-homoserine to L-homoserine phosphate.</text>
</comment>